<dbReference type="InterPro" id="IPR039426">
    <property type="entry name" value="TonB-dep_rcpt-like"/>
</dbReference>
<evidence type="ECO:0000313" key="9">
    <source>
        <dbReference type="EMBL" id="MCV9388151.1"/>
    </source>
</evidence>
<dbReference type="NCBIfam" id="TIGR04057">
    <property type="entry name" value="SusC_RagA_signa"/>
    <property type="match status" value="1"/>
</dbReference>
<comment type="caution">
    <text evidence="9">The sequence shown here is derived from an EMBL/GenBank/DDBJ whole genome shotgun (WGS) entry which is preliminary data.</text>
</comment>
<keyword evidence="9" id="KW-0675">Receptor</keyword>
<feature type="domain" description="TonB-dependent receptor plug" evidence="8">
    <location>
        <begin position="121"/>
        <end position="227"/>
    </location>
</feature>
<dbReference type="PROSITE" id="PS52016">
    <property type="entry name" value="TONB_DEPENDENT_REC_3"/>
    <property type="match status" value="1"/>
</dbReference>
<accession>A0ABT3CWR8</accession>
<comment type="similarity">
    <text evidence="7">Belongs to the TonB-dependent receptor family.</text>
</comment>
<dbReference type="InterPro" id="IPR036942">
    <property type="entry name" value="Beta-barrel_TonB_sf"/>
</dbReference>
<dbReference type="InterPro" id="IPR037066">
    <property type="entry name" value="Plug_dom_sf"/>
</dbReference>
<dbReference type="Proteomes" id="UP001300692">
    <property type="component" value="Unassembled WGS sequence"/>
</dbReference>
<protein>
    <submittedName>
        <fullName evidence="9">TonB-dependent receptor</fullName>
    </submittedName>
</protein>
<evidence type="ECO:0000256" key="4">
    <source>
        <dbReference type="ARBA" id="ARBA00022692"/>
    </source>
</evidence>
<evidence type="ECO:0000256" key="1">
    <source>
        <dbReference type="ARBA" id="ARBA00004571"/>
    </source>
</evidence>
<keyword evidence="6 7" id="KW-0998">Cell outer membrane</keyword>
<sequence length="986" mass="108252">MKHIDVFRKLGVVWMLVLLTSTITLAQQSTISGKVLDELQEPLPGATVQVEGTTVGAITDIDGYFTISHDFTPSSQIIISSLGYITQTLMVGSQSTFEISLQEDIVSLEEIVVVGYGTQEKKDVTGSIAVVGDEDLSQRPNTQIGSLIQGKAAGVQVMSSSGKPSQGLNIRIRGTNSINAGSEPLYVVDGVPTTDTRSINPADVESISILKDASSAAIYGAQGANGVVLITTKKGSTKQAQINFTAYGGFSEVWNTIPVLKSRDYIELMQEMGQNTNWAQYDDETDWQDEVFRKGTSQNYQLSVSGMDEKTNYYISGGWTDQKGAIRTSEMNRTNFKVNLDHTVNDWIKVGTRVAYTMYSDVDVTDNQAVNSGGVLLGALSTPPIIGIYNEDGTFTSNPFQNWENPLASTDGSDRNYRNQRLIGNAYAEVSFLKNFTFRSNIGLDHNNDIYDYFLNPYLTSYGRALNGRAENNTNKNQYYILDNTLKFNKQLGESKFEILVGAVQQKFRWESNRVVTQNFSSDGIQTPNAGSEIIAATASKSEKANQSYISRVHYEYADKYLITANFRADGSSVFGPDNRWGYFPSVSAGWRISEESFLQGISALSDLKLRAGWGIVGNDQLSGANQYSYLGLVGGGANYPIGGITQPGTYPASISNNTLKWEESEQINFGLDLGLWNNRVGVTIDAYQKTTTDLLLNAPLPRSTGFDNAIQNVGELENKGLEFVISTVNLDSDLKWNTDFNLSFNRNKVVDIVGQEIYDGSIAGRGEASLVREGEPLGTLYGYVYGGVDPQTGDAYYIGADGESTFDPRAEDRKIIGNANPDFFYGMTNTLSYKGLSLLVFLQGSYGNDMLNATRIDTEGMTDPKNQSTAVLDRWQQPGDVTDIPRSSWGNTDNSRISTRFIEDASYLRIKTITLGYDLPQTLLSKANIKGLKVYVTGENLFTFTGYKGFDPEVNAFGYSNTAQGIDYGTYPQTRNFIAGLSLTF</sequence>
<dbReference type="Pfam" id="PF13715">
    <property type="entry name" value="CarbopepD_reg_2"/>
    <property type="match status" value="1"/>
</dbReference>
<reference evidence="9 10" key="1">
    <citation type="submission" date="2022-10" db="EMBL/GenBank/DDBJ databases">
        <title>Comparative genomics and taxonomic characterization of three novel marine species of genus Reichenbachiella exhibiting antioxidant and polysaccharide degradation activities.</title>
        <authorList>
            <person name="Muhammad N."/>
            <person name="Lee Y.-J."/>
            <person name="Ko J."/>
            <person name="Kim S.-G."/>
        </authorList>
    </citation>
    <scope>NUCLEOTIDE SEQUENCE [LARGE SCALE GENOMIC DNA]</scope>
    <source>
        <strain evidence="9 10">ABR2-5</strain>
    </source>
</reference>
<evidence type="ECO:0000256" key="3">
    <source>
        <dbReference type="ARBA" id="ARBA00022452"/>
    </source>
</evidence>
<dbReference type="InterPro" id="IPR023997">
    <property type="entry name" value="TonB-dep_OMP_SusC/RagA_CS"/>
</dbReference>
<evidence type="ECO:0000256" key="2">
    <source>
        <dbReference type="ARBA" id="ARBA00022448"/>
    </source>
</evidence>
<evidence type="ECO:0000313" key="10">
    <source>
        <dbReference type="Proteomes" id="UP001300692"/>
    </source>
</evidence>
<name>A0ABT3CWR8_9BACT</name>
<dbReference type="InterPro" id="IPR023996">
    <property type="entry name" value="TonB-dep_OMP_SusC/RagA"/>
</dbReference>
<dbReference type="InterPro" id="IPR008969">
    <property type="entry name" value="CarboxyPept-like_regulatory"/>
</dbReference>
<dbReference type="SUPFAM" id="SSF49464">
    <property type="entry name" value="Carboxypeptidase regulatory domain-like"/>
    <property type="match status" value="1"/>
</dbReference>
<keyword evidence="3 7" id="KW-1134">Transmembrane beta strand</keyword>
<dbReference type="Pfam" id="PF07715">
    <property type="entry name" value="Plug"/>
    <property type="match status" value="1"/>
</dbReference>
<proteinExistence type="inferred from homology"/>
<keyword evidence="4 7" id="KW-0812">Transmembrane</keyword>
<dbReference type="Gene3D" id="2.40.170.20">
    <property type="entry name" value="TonB-dependent receptor, beta-barrel domain"/>
    <property type="match status" value="1"/>
</dbReference>
<evidence type="ECO:0000256" key="5">
    <source>
        <dbReference type="ARBA" id="ARBA00023136"/>
    </source>
</evidence>
<gene>
    <name evidence="9" type="ORF">N7U62_15830</name>
</gene>
<keyword evidence="5 7" id="KW-0472">Membrane</keyword>
<keyword evidence="10" id="KW-1185">Reference proteome</keyword>
<comment type="subcellular location">
    <subcellularLocation>
        <location evidence="1 7">Cell outer membrane</location>
        <topology evidence="1 7">Multi-pass membrane protein</topology>
    </subcellularLocation>
</comment>
<dbReference type="Gene3D" id="2.170.130.10">
    <property type="entry name" value="TonB-dependent receptor, plug domain"/>
    <property type="match status" value="1"/>
</dbReference>
<dbReference type="EMBL" id="JAOYOD010000001">
    <property type="protein sequence ID" value="MCV9388151.1"/>
    <property type="molecule type" value="Genomic_DNA"/>
</dbReference>
<organism evidence="9 10">
    <name type="scientific">Reichenbachiella ulvae</name>
    <dbReference type="NCBI Taxonomy" id="2980104"/>
    <lineage>
        <taxon>Bacteria</taxon>
        <taxon>Pseudomonadati</taxon>
        <taxon>Bacteroidota</taxon>
        <taxon>Cytophagia</taxon>
        <taxon>Cytophagales</taxon>
        <taxon>Reichenbachiellaceae</taxon>
        <taxon>Reichenbachiella</taxon>
    </lineage>
</organism>
<dbReference type="InterPro" id="IPR012910">
    <property type="entry name" value="Plug_dom"/>
</dbReference>
<evidence type="ECO:0000259" key="8">
    <source>
        <dbReference type="Pfam" id="PF07715"/>
    </source>
</evidence>
<evidence type="ECO:0000256" key="6">
    <source>
        <dbReference type="ARBA" id="ARBA00023237"/>
    </source>
</evidence>
<dbReference type="SUPFAM" id="SSF56935">
    <property type="entry name" value="Porins"/>
    <property type="match status" value="1"/>
</dbReference>
<dbReference type="RefSeq" id="WP_264138982.1">
    <property type="nucleotide sequence ID" value="NZ_JAOYOD010000001.1"/>
</dbReference>
<keyword evidence="2 7" id="KW-0813">Transport</keyword>
<evidence type="ECO:0000256" key="7">
    <source>
        <dbReference type="PROSITE-ProRule" id="PRU01360"/>
    </source>
</evidence>
<dbReference type="Gene3D" id="2.60.40.1120">
    <property type="entry name" value="Carboxypeptidase-like, regulatory domain"/>
    <property type="match status" value="1"/>
</dbReference>
<dbReference type="NCBIfam" id="TIGR04056">
    <property type="entry name" value="OMP_RagA_SusC"/>
    <property type="match status" value="1"/>
</dbReference>